<reference evidence="2 3" key="1">
    <citation type="journal article" date="2018" name="Environ. Microbiol.">
        <title>Ecological and genomic features of two widespread freshwater picocyanobacteria.</title>
        <authorList>
            <person name="Cabello-Yeves P.J."/>
            <person name="Picazo A."/>
            <person name="Camacho A."/>
            <person name="Callieri C."/>
            <person name="Rosselli R."/>
            <person name="Roda-Garcia J.J."/>
            <person name="Coutinho F.H."/>
            <person name="Rodriguez-Valera F."/>
        </authorList>
    </citation>
    <scope>NUCLEOTIDE SEQUENCE [LARGE SCALE GENOMIC DNA]</scope>
    <source>
        <strain evidence="2 3">Tous</strain>
    </source>
</reference>
<dbReference type="AlphaFoldDB" id="A0A2P7N044"/>
<keyword evidence="1" id="KW-0812">Transmembrane</keyword>
<keyword evidence="3" id="KW-1185">Reference proteome</keyword>
<keyword evidence="1" id="KW-0472">Membrane</keyword>
<protein>
    <submittedName>
        <fullName evidence="2">Uncharacterized protein</fullName>
    </submittedName>
</protein>
<dbReference type="Proteomes" id="UP000243002">
    <property type="component" value="Unassembled WGS sequence"/>
</dbReference>
<keyword evidence="1" id="KW-1133">Transmembrane helix</keyword>
<evidence type="ECO:0000256" key="1">
    <source>
        <dbReference type="SAM" id="Phobius"/>
    </source>
</evidence>
<organism evidence="2 3">
    <name type="scientific">Cyanobium usitatum str. Tous</name>
    <dbReference type="NCBI Taxonomy" id="2116684"/>
    <lineage>
        <taxon>Bacteria</taxon>
        <taxon>Bacillati</taxon>
        <taxon>Cyanobacteriota</taxon>
        <taxon>Cyanophyceae</taxon>
        <taxon>Synechococcales</taxon>
        <taxon>Prochlorococcaceae</taxon>
        <taxon>Cyanobium</taxon>
    </lineage>
</organism>
<evidence type="ECO:0000313" key="2">
    <source>
        <dbReference type="EMBL" id="PSJ06833.1"/>
    </source>
</evidence>
<name>A0A2P7N044_9CYAN</name>
<dbReference type="EMBL" id="PXXO01000002">
    <property type="protein sequence ID" value="PSJ06833.1"/>
    <property type="molecule type" value="Genomic_DNA"/>
</dbReference>
<comment type="caution">
    <text evidence="2">The sequence shown here is derived from an EMBL/GenBank/DDBJ whole genome shotgun (WGS) entry which is preliminary data.</text>
</comment>
<dbReference type="RefSeq" id="WP_106501803.1">
    <property type="nucleotide sequence ID" value="NZ_PXXO01000002.1"/>
</dbReference>
<sequence length="90" mass="9502">MGNHNGVTPAGGSSSLSVLAGAVIGAAGLAWWLLAEAERRRHQGRPARAAGIAASPAAVRTDRDLHDRVHELNQAIDDVRRQLETMTIQG</sequence>
<feature type="transmembrane region" description="Helical" evidence="1">
    <location>
        <begin position="16"/>
        <end position="35"/>
    </location>
</feature>
<accession>A0A2P7N044</accession>
<evidence type="ECO:0000313" key="3">
    <source>
        <dbReference type="Proteomes" id="UP000243002"/>
    </source>
</evidence>
<gene>
    <name evidence="2" type="ORF">C7K55_02310</name>
</gene>
<proteinExistence type="predicted"/>